<feature type="compositionally biased region" description="Polar residues" evidence="1">
    <location>
        <begin position="536"/>
        <end position="545"/>
    </location>
</feature>
<sequence length="1190" mass="129775">MLPSSLDRPPGGIIATALSRHRLLKAGRPLLDTGTAYTVSSGESANKYDHVPFSDRHDAKPSLASHYPHPATSAVYSTFVENSPRLGSGMVAEALRNNFSSDNGAPNGFLPGGKGTEQSAILGAVWRGQASSPPLTSPSSKFLLPSDHAAVQKAEHLLSLSTHTRSQLKRSSQKEDYAVGSDQLSPSATPRKIPKQSNEQKPKAGRTNIPGDGLSLSAIDHKKQHVLSPDVRTESRHGHPPRHEVVSRKEKHTSSHISHGERNITSRQAHRKPSIPSAIGSRASSAASQDSSHSKAERISPSRVFPTQRRDTLPVFETRRESKRTHGVLTERYHLDEISPEDRTSYKHHLPSVESTSTAEKDAAFRRTSLRSSSGQRPSTRRGSDRSQSHSLSTRREPFVDADYRQHMPDRTTSGAHRQPRATDAEADPVHTGRSTSRIRPRHDTIPEYPLPSSRSSLRSRRGRVGETNLGNGSPSNTSRDLGLKVSSIQGSPGSSENECLNRSNLRSSQEHTLRTHRAVDHPSGEHERIPKKVGQVSTKESTSGEVEAVSAHCGLKSQGAISSASHEASASDVQRIPSFSGTNRRPSAPDDHSEENSSHQHPSLNSGPPNPSNVSRLDNPSTLNLSVQERLPSPAEEDLQSNEHHQKPTRIGSDDARDALSPGRMSERISEAKGRMPRSGDAGNIGHPLELRLQIEADNTNETRDQEAAETSKSSFHSRTAEIARRGLDSLPQVNARDVKTGPSLSDVIPVQREEVELTDSSKKTSAQTLDATHKERPSSPIVDNGITSISTRNKSVEDMNVASRISSTRPTILRSVDSMDDASELRSGILGRLLHEMRGSTDVLEGGKAKDNGKQSPTVAETKPLFRKETHTDKEDHESGIKKGTHLASASTSDAISSPQEQRSVSNIIGETTMPSDKIASNTFVKENVDEGKRLGVIGKLPKSSIAERVTNRITNVDSDDKPTSGTETALGEPTSSIQLSGRNKTAIADEKRDGILGRLLQKENLLSGKQAIERIDDEPRYGIIGRLLDRGTIDDDAMVNIFNKPVIADKTQPLYESPRSGMLAKMLERNKTRRSSALLSNLSEMETERERSTNISPRDGMLGMMLAGNDDLAPNRLGRRGSRRGFFGSQIAEAEDALPEYSRRHDLFASRSFPSCESESPIGSERDSKLSNDERLLATDPSTKVRF</sequence>
<evidence type="ECO:0000313" key="2">
    <source>
        <dbReference type="Proteomes" id="UP000036681"/>
    </source>
</evidence>
<feature type="region of interest" description="Disordered" evidence="1">
    <location>
        <begin position="958"/>
        <end position="986"/>
    </location>
</feature>
<feature type="compositionally biased region" description="Basic and acidic residues" evidence="1">
    <location>
        <begin position="46"/>
        <end position="60"/>
    </location>
</feature>
<feature type="region of interest" description="Disordered" evidence="1">
    <location>
        <begin position="757"/>
        <end position="788"/>
    </location>
</feature>
<feature type="compositionally biased region" description="Polar residues" evidence="1">
    <location>
        <begin position="487"/>
        <end position="508"/>
    </location>
</feature>
<accession>A0A0M3ILT1</accession>
<feature type="compositionally biased region" description="Basic and acidic residues" evidence="1">
    <location>
        <begin position="666"/>
        <end position="675"/>
    </location>
</feature>
<dbReference type="Proteomes" id="UP000036681">
    <property type="component" value="Unplaced"/>
</dbReference>
<dbReference type="WBParaSite" id="ALUE_0001970901-mRNA-1">
    <property type="protein sequence ID" value="ALUE_0001970901-mRNA-1"/>
    <property type="gene ID" value="ALUE_0001970901"/>
</dbReference>
<feature type="compositionally biased region" description="Basic and acidic residues" evidence="1">
    <location>
        <begin position="1167"/>
        <end position="1180"/>
    </location>
</feature>
<dbReference type="AlphaFoldDB" id="A0A0M3ILT1"/>
<feature type="compositionally biased region" description="Basic and acidic residues" evidence="1">
    <location>
        <begin position="382"/>
        <end position="410"/>
    </location>
</feature>
<reference evidence="3" key="1">
    <citation type="submission" date="2017-02" db="UniProtKB">
        <authorList>
            <consortium name="WormBaseParasite"/>
        </authorList>
    </citation>
    <scope>IDENTIFICATION</scope>
</reference>
<feature type="compositionally biased region" description="Low complexity" evidence="1">
    <location>
        <begin position="274"/>
        <end position="291"/>
    </location>
</feature>
<organism evidence="2 3">
    <name type="scientific">Ascaris lumbricoides</name>
    <name type="common">Giant roundworm</name>
    <dbReference type="NCBI Taxonomy" id="6252"/>
    <lineage>
        <taxon>Eukaryota</taxon>
        <taxon>Metazoa</taxon>
        <taxon>Ecdysozoa</taxon>
        <taxon>Nematoda</taxon>
        <taxon>Chromadorea</taxon>
        <taxon>Rhabditida</taxon>
        <taxon>Spirurina</taxon>
        <taxon>Ascaridomorpha</taxon>
        <taxon>Ascaridoidea</taxon>
        <taxon>Ascarididae</taxon>
        <taxon>Ascaris</taxon>
    </lineage>
</organism>
<evidence type="ECO:0000256" key="1">
    <source>
        <dbReference type="SAM" id="MobiDB-lite"/>
    </source>
</evidence>
<evidence type="ECO:0000313" key="3">
    <source>
        <dbReference type="WBParaSite" id="ALUE_0001970901-mRNA-1"/>
    </source>
</evidence>
<feature type="compositionally biased region" description="Low complexity" evidence="1">
    <location>
        <begin position="603"/>
        <end position="616"/>
    </location>
</feature>
<feature type="compositionally biased region" description="Low complexity" evidence="1">
    <location>
        <begin position="561"/>
        <end position="572"/>
    </location>
</feature>
<feature type="compositionally biased region" description="Basic and acidic residues" evidence="1">
    <location>
        <begin position="866"/>
        <end position="883"/>
    </location>
</feature>
<feature type="region of interest" description="Disordered" evidence="1">
    <location>
        <begin position="561"/>
        <end position="687"/>
    </location>
</feature>
<feature type="compositionally biased region" description="Basic and acidic residues" evidence="1">
    <location>
        <begin position="329"/>
        <end position="345"/>
    </location>
</feature>
<feature type="compositionally biased region" description="Polar residues" evidence="1">
    <location>
        <begin position="890"/>
        <end position="905"/>
    </location>
</feature>
<feature type="compositionally biased region" description="Basic and acidic residues" evidence="1">
    <location>
        <begin position="231"/>
        <end position="248"/>
    </location>
</feature>
<feature type="region of interest" description="Disordered" evidence="1">
    <location>
        <begin position="1153"/>
        <end position="1190"/>
    </location>
</feature>
<feature type="compositionally biased region" description="Basic and acidic residues" evidence="1">
    <location>
        <begin position="509"/>
        <end position="531"/>
    </location>
</feature>
<feature type="compositionally biased region" description="Basic and acidic residues" evidence="1">
    <location>
        <begin position="642"/>
        <end position="659"/>
    </location>
</feature>
<feature type="compositionally biased region" description="Polar residues" evidence="1">
    <location>
        <begin position="469"/>
        <end position="480"/>
    </location>
</feature>
<feature type="region of interest" description="Disordered" evidence="1">
    <location>
        <begin position="45"/>
        <end position="66"/>
    </location>
</feature>
<feature type="compositionally biased region" description="Polar residues" evidence="1">
    <location>
        <begin position="966"/>
        <end position="986"/>
    </location>
</feature>
<feature type="region of interest" description="Disordered" evidence="1">
    <location>
        <begin position="845"/>
        <end position="905"/>
    </location>
</feature>
<feature type="compositionally biased region" description="Basic and acidic residues" evidence="1">
    <location>
        <begin position="845"/>
        <end position="855"/>
    </location>
</feature>
<feature type="compositionally biased region" description="Basic and acidic residues" evidence="1">
    <location>
        <begin position="588"/>
        <end position="599"/>
    </location>
</feature>
<feature type="compositionally biased region" description="Basic and acidic residues" evidence="1">
    <location>
        <begin position="421"/>
        <end position="431"/>
    </location>
</feature>
<feature type="compositionally biased region" description="Polar residues" evidence="1">
    <location>
        <begin position="617"/>
        <end position="628"/>
    </location>
</feature>
<proteinExistence type="predicted"/>
<feature type="compositionally biased region" description="Basic and acidic residues" evidence="1">
    <location>
        <begin position="308"/>
        <end position="320"/>
    </location>
</feature>
<protein>
    <submittedName>
        <fullName evidence="3">Serine/arginine repetitive matrix protein 2</fullName>
    </submittedName>
</protein>
<feature type="region of interest" description="Disordered" evidence="1">
    <location>
        <begin position="162"/>
        <end position="548"/>
    </location>
</feature>
<feature type="compositionally biased region" description="Polar residues" evidence="1">
    <location>
        <begin position="1078"/>
        <end position="1087"/>
    </location>
</feature>
<feature type="region of interest" description="Disordered" evidence="1">
    <location>
        <begin position="1077"/>
        <end position="1103"/>
    </location>
</feature>
<keyword evidence="2" id="KW-1185">Reference proteome</keyword>
<name>A0A0M3ILT1_ASCLU</name>